<dbReference type="EMBL" id="CP024161">
    <property type="protein sequence ID" value="ATP59803.1"/>
    <property type="molecule type" value="Genomic_DNA"/>
</dbReference>
<sequence>MKEIGNDVLTLKTKPAKISQKQLVQYFLRALVVFLFAILCLAIFFDSPRSFLNISSIDPANSPTSNISSISTFFNPIEDNIREFVSSRITRSVLLLFFSFAFLLKGLKYLQLKQKLKKYFVLTVFFSLFLLNIILYFAWLTTNWINIFLFSAQIFVLIFLDYFLWIWIGRKNDKINYDYKKLFIFKHISLFAAIAVSAILFGIFGSMVFSTPKENATPTVTYGNKIADWLYTFIGEVGKATNSFILIAILVFALVMFLLFFSPQIYFYRQSFIRLKKFVPSFSILIFAVFSIFIYSVYVNIYATGNFVQFLPFGQNLETNYVPMIIGISIHFVLLVVYFLLNFTSIKAKIKDYQLSFFGFFLLLSFITSFVISYLNYTVFATIWINLSQIVFLIITYSLFIKIRPEFPLWLKFLIGFFISLYIIFTFIYTLNINVYTNSVVKTDKKDSSALVSTFYIDYSFYYFGILNVLLGVFVLSNLFIAIGKNALILTTKKTSQEQKQNQKLTTKEKMVNDSTNNSQNLKTSKSKN</sequence>
<keyword evidence="2" id="KW-0472">Membrane</keyword>
<evidence type="ECO:0000313" key="3">
    <source>
        <dbReference type="EMBL" id="ATP59803.1"/>
    </source>
</evidence>
<evidence type="ECO:0000313" key="4">
    <source>
        <dbReference type="Proteomes" id="UP000224629"/>
    </source>
</evidence>
<evidence type="ECO:0008006" key="5">
    <source>
        <dbReference type="Google" id="ProtNLM"/>
    </source>
</evidence>
<gene>
    <name evidence="3" type="ORF">CSW10_02600</name>
</gene>
<feature type="transmembrane region" description="Helical" evidence="2">
    <location>
        <begin position="119"/>
        <end position="139"/>
    </location>
</feature>
<evidence type="ECO:0000256" key="1">
    <source>
        <dbReference type="SAM" id="MobiDB-lite"/>
    </source>
</evidence>
<evidence type="ECO:0000256" key="2">
    <source>
        <dbReference type="SAM" id="Phobius"/>
    </source>
</evidence>
<reference evidence="3" key="1">
    <citation type="submission" date="2017-10" db="EMBL/GenBank/DDBJ databases">
        <title>Genome-wide analysis of the first isolated strain mycoplasma dispar GS01.</title>
        <authorList>
            <person name="Hao H."/>
            <person name="Chen S."/>
            <person name="Zhao P."/>
            <person name="Chu Y."/>
            <person name="Liu Y."/>
        </authorList>
    </citation>
    <scope>NUCLEOTIDE SEQUENCE [LARGE SCALE GENOMIC DNA]</scope>
    <source>
        <strain evidence="3">GS01</strain>
    </source>
</reference>
<feature type="transmembrane region" description="Helical" evidence="2">
    <location>
        <begin position="89"/>
        <end position="107"/>
    </location>
</feature>
<dbReference type="RefSeq" id="WP_099452024.1">
    <property type="nucleotide sequence ID" value="NZ_CP024161.1"/>
</dbReference>
<proteinExistence type="predicted"/>
<feature type="transmembrane region" description="Helical" evidence="2">
    <location>
        <begin position="282"/>
        <end position="301"/>
    </location>
</feature>
<feature type="transmembrane region" description="Helical" evidence="2">
    <location>
        <begin position="353"/>
        <end position="375"/>
    </location>
</feature>
<feature type="transmembrane region" description="Helical" evidence="2">
    <location>
        <begin position="26"/>
        <end position="45"/>
    </location>
</feature>
<accession>A0ABM6PRS2</accession>
<organism evidence="3 4">
    <name type="scientific">Mesomycoplasma dispar</name>
    <dbReference type="NCBI Taxonomy" id="86660"/>
    <lineage>
        <taxon>Bacteria</taxon>
        <taxon>Bacillati</taxon>
        <taxon>Mycoplasmatota</taxon>
        <taxon>Mycoplasmoidales</taxon>
        <taxon>Metamycoplasmataceae</taxon>
        <taxon>Mesomycoplasma</taxon>
    </lineage>
</organism>
<keyword evidence="4" id="KW-1185">Reference proteome</keyword>
<feature type="transmembrane region" description="Helical" evidence="2">
    <location>
        <begin position="461"/>
        <end position="484"/>
    </location>
</feature>
<feature type="region of interest" description="Disordered" evidence="1">
    <location>
        <begin position="498"/>
        <end position="529"/>
    </location>
</feature>
<dbReference type="Proteomes" id="UP000224629">
    <property type="component" value="Chromosome"/>
</dbReference>
<feature type="transmembrane region" description="Helical" evidence="2">
    <location>
        <begin position="145"/>
        <end position="168"/>
    </location>
</feature>
<feature type="transmembrane region" description="Helical" evidence="2">
    <location>
        <begin position="321"/>
        <end position="341"/>
    </location>
</feature>
<name>A0ABM6PRS2_9BACT</name>
<feature type="transmembrane region" description="Helical" evidence="2">
    <location>
        <begin position="381"/>
        <end position="401"/>
    </location>
</feature>
<feature type="transmembrane region" description="Helical" evidence="2">
    <location>
        <begin position="243"/>
        <end position="261"/>
    </location>
</feature>
<protein>
    <recommendedName>
        <fullName evidence="5">Transmembrane protein</fullName>
    </recommendedName>
</protein>
<feature type="transmembrane region" description="Helical" evidence="2">
    <location>
        <begin position="188"/>
        <end position="209"/>
    </location>
</feature>
<keyword evidence="2" id="KW-0812">Transmembrane</keyword>
<keyword evidence="2" id="KW-1133">Transmembrane helix</keyword>
<dbReference type="NCBIfam" id="NF045937">
    <property type="entry name" value="MSC_0624_12TM"/>
    <property type="match status" value="1"/>
</dbReference>
<feature type="transmembrane region" description="Helical" evidence="2">
    <location>
        <begin position="413"/>
        <end position="431"/>
    </location>
</feature>
<feature type="compositionally biased region" description="Polar residues" evidence="1">
    <location>
        <begin position="513"/>
        <end position="529"/>
    </location>
</feature>